<keyword evidence="1" id="KW-1133">Transmembrane helix</keyword>
<dbReference type="AlphaFoldDB" id="A0A8E6B397"/>
<evidence type="ECO:0000313" key="3">
    <source>
        <dbReference type="Proteomes" id="UP000676194"/>
    </source>
</evidence>
<keyword evidence="3" id="KW-1185">Reference proteome</keyword>
<evidence type="ECO:0000313" key="2">
    <source>
        <dbReference type="EMBL" id="QVL31062.1"/>
    </source>
</evidence>
<dbReference type="Proteomes" id="UP000676194">
    <property type="component" value="Chromosome"/>
</dbReference>
<dbReference type="RefSeq" id="WP_213494943.1">
    <property type="nucleotide sequence ID" value="NZ_CP074694.1"/>
</dbReference>
<evidence type="ECO:0000256" key="1">
    <source>
        <dbReference type="SAM" id="Phobius"/>
    </source>
</evidence>
<proteinExistence type="predicted"/>
<keyword evidence="1" id="KW-0472">Membrane</keyword>
<dbReference type="KEGG" id="tsph:KIH39_19750"/>
<name>A0A8E6B397_9BACT</name>
<reference evidence="2" key="1">
    <citation type="submission" date="2021-05" db="EMBL/GenBank/DDBJ databases">
        <title>Complete genome sequence of the cellulolytic planctomycete Telmatocola sphagniphila SP2T and characterization of the first cellulase from planctomycetes.</title>
        <authorList>
            <person name="Rakitin A.L."/>
            <person name="Beletsky A.V."/>
            <person name="Naumoff D.G."/>
            <person name="Kulichevskaya I.S."/>
            <person name="Mardanov A.V."/>
            <person name="Ravin N.V."/>
            <person name="Dedysh S.N."/>
        </authorList>
    </citation>
    <scope>NUCLEOTIDE SEQUENCE</scope>
    <source>
        <strain evidence="2">SP2T</strain>
    </source>
</reference>
<protein>
    <submittedName>
        <fullName evidence="2">Uncharacterized protein</fullName>
    </submittedName>
</protein>
<dbReference type="EMBL" id="CP074694">
    <property type="protein sequence ID" value="QVL31062.1"/>
    <property type="molecule type" value="Genomic_DNA"/>
</dbReference>
<feature type="transmembrane region" description="Helical" evidence="1">
    <location>
        <begin position="6"/>
        <end position="24"/>
    </location>
</feature>
<gene>
    <name evidence="2" type="ORF">KIH39_19750</name>
</gene>
<sequence>MSSKFLVGAIVLGIWGAAAILWVLKSDKPAPNALVATQPEEVVATPEPVVVEPIQIKVVNYKKAEKAKGNGSKKTGIRPPKIVNFDMKVINTSLEPQTISVMTEGFFEQWQTNNPEVWILSSQFSADKALTKTLKPGEAYEKEIQLVVPYYDPQKDRKEIVFKLGFTSIGGSKTYWSNDIKFPLEEPVKRSK</sequence>
<organism evidence="2 3">
    <name type="scientific">Telmatocola sphagniphila</name>
    <dbReference type="NCBI Taxonomy" id="1123043"/>
    <lineage>
        <taxon>Bacteria</taxon>
        <taxon>Pseudomonadati</taxon>
        <taxon>Planctomycetota</taxon>
        <taxon>Planctomycetia</taxon>
        <taxon>Gemmatales</taxon>
        <taxon>Gemmataceae</taxon>
    </lineage>
</organism>
<accession>A0A8E6B397</accession>
<keyword evidence="1" id="KW-0812">Transmembrane</keyword>